<dbReference type="Gene3D" id="1.25.40.10">
    <property type="entry name" value="Tetratricopeptide repeat domain"/>
    <property type="match status" value="1"/>
</dbReference>
<protein>
    <recommendedName>
        <fullName evidence="2">histidine kinase</fullName>
        <ecNumber evidence="2">2.7.13.3</ecNumber>
    </recommendedName>
</protein>
<keyword evidence="4" id="KW-0808">Transferase</keyword>
<evidence type="ECO:0000256" key="1">
    <source>
        <dbReference type="ARBA" id="ARBA00000085"/>
    </source>
</evidence>
<proteinExistence type="predicted"/>
<gene>
    <name evidence="8" type="ORF">H8R27_06350</name>
</gene>
<name>A0ABR7IXQ8_9FLAO</name>
<dbReference type="Gene3D" id="3.30.565.10">
    <property type="entry name" value="Histidine kinase-like ATPase, C-terminal domain"/>
    <property type="match status" value="1"/>
</dbReference>
<dbReference type="PROSITE" id="PS50109">
    <property type="entry name" value="HIS_KIN"/>
    <property type="match status" value="1"/>
</dbReference>
<dbReference type="Proteomes" id="UP000605990">
    <property type="component" value="Unassembled WGS sequence"/>
</dbReference>
<reference evidence="8 9" key="1">
    <citation type="submission" date="2020-08" db="EMBL/GenBank/DDBJ databases">
        <title>Description of novel Flavobacterium F-408 isolate.</title>
        <authorList>
            <person name="Saticioglu I.B."/>
            <person name="Duman M."/>
            <person name="Altun S."/>
        </authorList>
    </citation>
    <scope>NUCLEOTIDE SEQUENCE [LARGE SCALE GENOMIC DNA]</scope>
    <source>
        <strain evidence="8 9">F-408</strain>
    </source>
</reference>
<dbReference type="EC" id="2.7.13.3" evidence="2"/>
<evidence type="ECO:0000256" key="6">
    <source>
        <dbReference type="SAM" id="Phobius"/>
    </source>
</evidence>
<dbReference type="InterPro" id="IPR005467">
    <property type="entry name" value="His_kinase_dom"/>
</dbReference>
<dbReference type="InterPro" id="IPR036890">
    <property type="entry name" value="HATPase_C_sf"/>
</dbReference>
<sequence>MGWLYNNLGGVYSYNNIDINKGTYYFKKAFHHTKNLKNNSDFLVAALNIGANLIELKQYEEGKKYLDKSKDKVLVSNEMDVIISMYASYSAYYDLYKNDFKNAEKAYFGAIEAGKKDNTPAIRMNLLDIYKSFAEFYKKYNKLEKSVEYYKLYIDLNSEIYNEEQKNILQGKDQTFRLDLINSRIEKVEQENKDYVKKLNFNKYFIIFLTILVFTFLTLMYFLYKNFTKNIKINKKLKKANIELYNAKQKTEEIAKLKAQFMSTVSHELRTPLYGVIGLTEIIENEHAELKDSKYINSLKFSAKYLLSLINDVLSLSKIESENIELVYEDINFKSEIETIVNSMEVIAKQYYNVITLDLDPDVPKYIKTDKTRLSQILLNLLSNALKFTKDGNVNIHIYVVNNSVLNFEITDTGIGIPQKYIDKVFDKFVQVERNSDEQFQGTGLGLAIVKRFVDSFDGQIHIDSEINKGTTIRFSIPLILGKEVERSTSNKNGMTIDNLRVLVVEDNKVNQIVT</sequence>
<keyword evidence="3" id="KW-0597">Phosphoprotein</keyword>
<comment type="catalytic activity">
    <reaction evidence="1">
        <text>ATP + protein L-histidine = ADP + protein N-phospho-L-histidine.</text>
        <dbReference type="EC" id="2.7.13.3"/>
    </reaction>
</comment>
<dbReference type="InterPro" id="IPR003594">
    <property type="entry name" value="HATPase_dom"/>
</dbReference>
<keyword evidence="6" id="KW-1133">Transmembrane helix</keyword>
<comment type="caution">
    <text evidence="8">The sequence shown here is derived from an EMBL/GenBank/DDBJ whole genome shotgun (WGS) entry which is preliminary data.</text>
</comment>
<dbReference type="Pfam" id="PF02518">
    <property type="entry name" value="HATPase_c"/>
    <property type="match status" value="1"/>
</dbReference>
<evidence type="ECO:0000313" key="9">
    <source>
        <dbReference type="Proteomes" id="UP000605990"/>
    </source>
</evidence>
<dbReference type="SMART" id="SM00388">
    <property type="entry name" value="HisKA"/>
    <property type="match status" value="1"/>
</dbReference>
<dbReference type="CDD" id="cd16922">
    <property type="entry name" value="HATPase_EvgS-ArcB-TorS-like"/>
    <property type="match status" value="1"/>
</dbReference>
<feature type="transmembrane region" description="Helical" evidence="6">
    <location>
        <begin position="204"/>
        <end position="224"/>
    </location>
</feature>
<evidence type="ECO:0000256" key="4">
    <source>
        <dbReference type="ARBA" id="ARBA00022679"/>
    </source>
</evidence>
<dbReference type="SMART" id="SM00387">
    <property type="entry name" value="HATPase_c"/>
    <property type="match status" value="1"/>
</dbReference>
<dbReference type="RefSeq" id="WP_166126061.1">
    <property type="nucleotide sequence ID" value="NZ_JAANOQ010000003.1"/>
</dbReference>
<dbReference type="CDD" id="cd00082">
    <property type="entry name" value="HisKA"/>
    <property type="match status" value="1"/>
</dbReference>
<dbReference type="InterPro" id="IPR003661">
    <property type="entry name" value="HisK_dim/P_dom"/>
</dbReference>
<dbReference type="SUPFAM" id="SSF47384">
    <property type="entry name" value="Homodimeric domain of signal transducing histidine kinase"/>
    <property type="match status" value="1"/>
</dbReference>
<dbReference type="InterPro" id="IPR004358">
    <property type="entry name" value="Sig_transdc_His_kin-like_C"/>
</dbReference>
<keyword evidence="6" id="KW-0812">Transmembrane</keyword>
<dbReference type="Pfam" id="PF00512">
    <property type="entry name" value="HisKA"/>
    <property type="match status" value="1"/>
</dbReference>
<dbReference type="Gene3D" id="1.10.287.130">
    <property type="match status" value="1"/>
</dbReference>
<dbReference type="EMBL" id="JACRUN010000002">
    <property type="protein sequence ID" value="MBC5834503.1"/>
    <property type="molecule type" value="Genomic_DNA"/>
</dbReference>
<keyword evidence="6" id="KW-0472">Membrane</keyword>
<dbReference type="InterPro" id="IPR036097">
    <property type="entry name" value="HisK_dim/P_sf"/>
</dbReference>
<evidence type="ECO:0000313" key="8">
    <source>
        <dbReference type="EMBL" id="MBC5834503.1"/>
    </source>
</evidence>
<evidence type="ECO:0000256" key="2">
    <source>
        <dbReference type="ARBA" id="ARBA00012438"/>
    </source>
</evidence>
<dbReference type="PRINTS" id="PR00344">
    <property type="entry name" value="BCTRLSENSOR"/>
</dbReference>
<evidence type="ECO:0000256" key="3">
    <source>
        <dbReference type="ARBA" id="ARBA00022553"/>
    </source>
</evidence>
<organism evidence="8 9">
    <name type="scientific">Flavobacterium bernardetii</name>
    <dbReference type="NCBI Taxonomy" id="2813823"/>
    <lineage>
        <taxon>Bacteria</taxon>
        <taxon>Pseudomonadati</taxon>
        <taxon>Bacteroidota</taxon>
        <taxon>Flavobacteriia</taxon>
        <taxon>Flavobacteriales</taxon>
        <taxon>Flavobacteriaceae</taxon>
        <taxon>Flavobacterium</taxon>
    </lineage>
</organism>
<keyword evidence="9" id="KW-1185">Reference proteome</keyword>
<keyword evidence="5" id="KW-0418">Kinase</keyword>
<dbReference type="SUPFAM" id="SSF55874">
    <property type="entry name" value="ATPase domain of HSP90 chaperone/DNA topoisomerase II/histidine kinase"/>
    <property type="match status" value="1"/>
</dbReference>
<evidence type="ECO:0000256" key="5">
    <source>
        <dbReference type="ARBA" id="ARBA00022777"/>
    </source>
</evidence>
<dbReference type="PANTHER" id="PTHR43047">
    <property type="entry name" value="TWO-COMPONENT HISTIDINE PROTEIN KINASE"/>
    <property type="match status" value="1"/>
</dbReference>
<evidence type="ECO:0000259" key="7">
    <source>
        <dbReference type="PROSITE" id="PS50109"/>
    </source>
</evidence>
<feature type="domain" description="Histidine kinase" evidence="7">
    <location>
        <begin position="264"/>
        <end position="481"/>
    </location>
</feature>
<accession>A0ABR7IXQ8</accession>
<dbReference type="InterPro" id="IPR011990">
    <property type="entry name" value="TPR-like_helical_dom_sf"/>
</dbReference>